<keyword evidence="2" id="KW-1003">Cell membrane</keyword>
<accession>A0ABW6PRX8</accession>
<evidence type="ECO:0008006" key="12">
    <source>
        <dbReference type="Google" id="ProtNLM"/>
    </source>
</evidence>
<keyword evidence="3" id="KW-0328">Glycosyltransferase</keyword>
<evidence type="ECO:0000256" key="8">
    <source>
        <dbReference type="SAM" id="MobiDB-lite"/>
    </source>
</evidence>
<evidence type="ECO:0000256" key="7">
    <source>
        <dbReference type="ARBA" id="ARBA00023136"/>
    </source>
</evidence>
<comment type="subcellular location">
    <subcellularLocation>
        <location evidence="1">Cell membrane</location>
        <topology evidence="1">Multi-pass membrane protein</topology>
    </subcellularLocation>
</comment>
<evidence type="ECO:0000256" key="3">
    <source>
        <dbReference type="ARBA" id="ARBA00022676"/>
    </source>
</evidence>
<keyword evidence="7 9" id="KW-0472">Membrane</keyword>
<dbReference type="EMBL" id="JBIAMX010000012">
    <property type="protein sequence ID" value="MFF0545172.1"/>
    <property type="molecule type" value="Genomic_DNA"/>
</dbReference>
<evidence type="ECO:0000256" key="9">
    <source>
        <dbReference type="SAM" id="Phobius"/>
    </source>
</evidence>
<feature type="transmembrane region" description="Helical" evidence="9">
    <location>
        <begin position="290"/>
        <end position="308"/>
    </location>
</feature>
<sequence>MNEAGLAAAARSWAPVGVLAAGVAGVLAWRAGRYDWFGDELYFVAAGRHPAFGYADQGPLVPLIGRAAELLAPGSRVAARLPAVLAAAAGVLVAAGLAREFGGSPRARLLAAFAAATCPFLITQSASLSTFAFDATLTALLLWCVVRGRRVVVSDGRPESAPGKPGPDGESREGRGGVRLRPRRARHVPAEGGRAGVRARRALLAGAVVVAVAVQVKALIVVVLAGLAVGLAVCGPRRISGPDPGTSAAAIRTDAHRAPVRLDGTAPVTATRPGPAHGVARRLARVRTELAAAGIVALSAAPVLWWQAAHGWPQAAMGAVVRDEQRAAMGGVAGLPWQLVAQAGPLGTLLAGYGLWLLVTGRDFRAYRFVTVAFVISLGFVIVAGGRPYYLAGWQPLLFAAGAVGLTRAWERTGPARRRWDPVRGAVGSTAVASVAIVVAVLALLPRPVDAIDHDTATGRELSTRLRLYGTTGWNHLVDTVAAAYRDLPAGDRAHTAIVTENYWQAAALTVLGPPGLPAALSPNRGFADLGTPDDRIRTIVSVTAGDPACGAACAHRDGRDPVLHTLFRRCVTLRALDIVHGFPGIDRGVTVWRCDDPLLAWPELWRRAHTVDLDSGL</sequence>
<evidence type="ECO:0000256" key="2">
    <source>
        <dbReference type="ARBA" id="ARBA00022475"/>
    </source>
</evidence>
<feature type="transmembrane region" description="Helical" evidence="9">
    <location>
        <begin position="12"/>
        <end position="32"/>
    </location>
</feature>
<evidence type="ECO:0000256" key="4">
    <source>
        <dbReference type="ARBA" id="ARBA00022679"/>
    </source>
</evidence>
<feature type="transmembrane region" description="Helical" evidence="9">
    <location>
        <begin position="422"/>
        <end position="445"/>
    </location>
</feature>
<evidence type="ECO:0000256" key="6">
    <source>
        <dbReference type="ARBA" id="ARBA00022989"/>
    </source>
</evidence>
<feature type="transmembrane region" description="Helical" evidence="9">
    <location>
        <begin position="366"/>
        <end position="385"/>
    </location>
</feature>
<dbReference type="Proteomes" id="UP001601444">
    <property type="component" value="Unassembled WGS sequence"/>
</dbReference>
<feature type="region of interest" description="Disordered" evidence="8">
    <location>
        <begin position="155"/>
        <end position="179"/>
    </location>
</feature>
<dbReference type="PANTHER" id="PTHR33908:SF11">
    <property type="entry name" value="MEMBRANE PROTEIN"/>
    <property type="match status" value="1"/>
</dbReference>
<feature type="transmembrane region" description="Helical" evidence="9">
    <location>
        <begin position="391"/>
        <end position="410"/>
    </location>
</feature>
<protein>
    <recommendedName>
        <fullName evidence="12">Glycosyltransferase RgtA/B/C/D-like domain-containing protein</fullName>
    </recommendedName>
</protein>
<dbReference type="InterPro" id="IPR050297">
    <property type="entry name" value="LipidA_mod_glycosyltrf_83"/>
</dbReference>
<keyword evidence="5 9" id="KW-0812">Transmembrane</keyword>
<organism evidence="10 11">
    <name type="scientific">Nocardia thailandica</name>
    <dbReference type="NCBI Taxonomy" id="257275"/>
    <lineage>
        <taxon>Bacteria</taxon>
        <taxon>Bacillati</taxon>
        <taxon>Actinomycetota</taxon>
        <taxon>Actinomycetes</taxon>
        <taxon>Mycobacteriales</taxon>
        <taxon>Nocardiaceae</taxon>
        <taxon>Nocardia</taxon>
    </lineage>
</organism>
<keyword evidence="6 9" id="KW-1133">Transmembrane helix</keyword>
<evidence type="ECO:0000313" key="11">
    <source>
        <dbReference type="Proteomes" id="UP001601444"/>
    </source>
</evidence>
<evidence type="ECO:0000256" key="5">
    <source>
        <dbReference type="ARBA" id="ARBA00022692"/>
    </source>
</evidence>
<dbReference type="PANTHER" id="PTHR33908">
    <property type="entry name" value="MANNOSYLTRANSFERASE YKCB-RELATED"/>
    <property type="match status" value="1"/>
</dbReference>
<evidence type="ECO:0000256" key="1">
    <source>
        <dbReference type="ARBA" id="ARBA00004651"/>
    </source>
</evidence>
<dbReference type="RefSeq" id="WP_387701660.1">
    <property type="nucleotide sequence ID" value="NZ_JBIAMX010000012.1"/>
</dbReference>
<keyword evidence="11" id="KW-1185">Reference proteome</keyword>
<feature type="transmembrane region" description="Helical" evidence="9">
    <location>
        <begin position="109"/>
        <end position="133"/>
    </location>
</feature>
<feature type="transmembrane region" description="Helical" evidence="9">
    <location>
        <begin position="203"/>
        <end position="233"/>
    </location>
</feature>
<keyword evidence="4" id="KW-0808">Transferase</keyword>
<name>A0ABW6PRX8_9NOCA</name>
<feature type="compositionally biased region" description="Basic and acidic residues" evidence="8">
    <location>
        <begin position="167"/>
        <end position="176"/>
    </location>
</feature>
<feature type="transmembrane region" description="Helical" evidence="9">
    <location>
        <begin position="77"/>
        <end position="97"/>
    </location>
</feature>
<feature type="transmembrane region" description="Helical" evidence="9">
    <location>
        <begin position="339"/>
        <end position="359"/>
    </location>
</feature>
<evidence type="ECO:0000313" key="10">
    <source>
        <dbReference type="EMBL" id="MFF0545172.1"/>
    </source>
</evidence>
<proteinExistence type="predicted"/>
<gene>
    <name evidence="10" type="ORF">ACFYTF_20270</name>
</gene>
<comment type="caution">
    <text evidence="10">The sequence shown here is derived from an EMBL/GenBank/DDBJ whole genome shotgun (WGS) entry which is preliminary data.</text>
</comment>
<reference evidence="10 11" key="1">
    <citation type="submission" date="2024-10" db="EMBL/GenBank/DDBJ databases">
        <title>The Natural Products Discovery Center: Release of the First 8490 Sequenced Strains for Exploring Actinobacteria Biosynthetic Diversity.</title>
        <authorList>
            <person name="Kalkreuter E."/>
            <person name="Kautsar S.A."/>
            <person name="Yang D."/>
            <person name="Bader C.D."/>
            <person name="Teijaro C.N."/>
            <person name="Fluegel L."/>
            <person name="Davis C.M."/>
            <person name="Simpson J.R."/>
            <person name="Lauterbach L."/>
            <person name="Steele A.D."/>
            <person name="Gui C."/>
            <person name="Meng S."/>
            <person name="Li G."/>
            <person name="Viehrig K."/>
            <person name="Ye F."/>
            <person name="Su P."/>
            <person name="Kiefer A.F."/>
            <person name="Nichols A."/>
            <person name="Cepeda A.J."/>
            <person name="Yan W."/>
            <person name="Fan B."/>
            <person name="Jiang Y."/>
            <person name="Adhikari A."/>
            <person name="Zheng C.-J."/>
            <person name="Schuster L."/>
            <person name="Cowan T.M."/>
            <person name="Smanski M.J."/>
            <person name="Chevrette M.G."/>
            <person name="De Carvalho L.P.S."/>
            <person name="Shen B."/>
        </authorList>
    </citation>
    <scope>NUCLEOTIDE SEQUENCE [LARGE SCALE GENOMIC DNA]</scope>
    <source>
        <strain evidence="10 11">NPDC004045</strain>
    </source>
</reference>